<name>A0A7I7U7W0_MYCPF</name>
<evidence type="ECO:0000313" key="3">
    <source>
        <dbReference type="Proteomes" id="UP000466554"/>
    </source>
</evidence>
<feature type="compositionally biased region" description="Basic and acidic residues" evidence="1">
    <location>
        <begin position="99"/>
        <end position="110"/>
    </location>
</feature>
<evidence type="ECO:0000313" key="2">
    <source>
        <dbReference type="EMBL" id="BBY76993.1"/>
    </source>
</evidence>
<protein>
    <submittedName>
        <fullName evidence="2">Uncharacterized protein</fullName>
    </submittedName>
</protein>
<dbReference type="EMBL" id="AP022598">
    <property type="protein sequence ID" value="BBY76993.1"/>
    <property type="molecule type" value="Genomic_DNA"/>
</dbReference>
<feature type="region of interest" description="Disordered" evidence="1">
    <location>
        <begin position="89"/>
        <end position="110"/>
    </location>
</feature>
<evidence type="ECO:0000256" key="1">
    <source>
        <dbReference type="SAM" id="MobiDB-lite"/>
    </source>
</evidence>
<sequence length="110" mass="12222">MLAREFAFRCVTAQHDETQPIAFRPTTVDERDAIRDQAVTAVYRDALAAGLTLADVDAAELEIRRIYLNRSGCDYLLAIARQHLTLLQLDEPDGPGQDAEDHRADDGTPL</sequence>
<dbReference type="Proteomes" id="UP000466554">
    <property type="component" value="Chromosome"/>
</dbReference>
<proteinExistence type="predicted"/>
<reference evidence="2 3" key="1">
    <citation type="journal article" date="2019" name="Emerg. Microbes Infect.">
        <title>Comprehensive subspecies identification of 175 nontuberculous mycobacteria species based on 7547 genomic profiles.</title>
        <authorList>
            <person name="Matsumoto Y."/>
            <person name="Kinjo T."/>
            <person name="Motooka D."/>
            <person name="Nabeya D."/>
            <person name="Jung N."/>
            <person name="Uechi K."/>
            <person name="Horii T."/>
            <person name="Iida T."/>
            <person name="Fujita J."/>
            <person name="Nakamura S."/>
        </authorList>
    </citation>
    <scope>NUCLEOTIDE SEQUENCE [LARGE SCALE GENOMIC DNA]</scope>
    <source>
        <strain evidence="2 3">JCM 6367</strain>
    </source>
</reference>
<dbReference type="AlphaFoldDB" id="A0A7I7U7W0"/>
<accession>A0A7I7U7W0</accession>
<gene>
    <name evidence="2" type="ORF">MPRF_38920</name>
</gene>
<organism evidence="2 3">
    <name type="scientific">Mycolicibacterium parafortuitum</name>
    <name type="common">Mycobacterium parafortuitum</name>
    <dbReference type="NCBI Taxonomy" id="39692"/>
    <lineage>
        <taxon>Bacteria</taxon>
        <taxon>Bacillati</taxon>
        <taxon>Actinomycetota</taxon>
        <taxon>Actinomycetes</taxon>
        <taxon>Mycobacteriales</taxon>
        <taxon>Mycobacteriaceae</taxon>
        <taxon>Mycolicibacterium</taxon>
    </lineage>
</organism>